<dbReference type="Proteomes" id="UP000178936">
    <property type="component" value="Unassembled WGS sequence"/>
</dbReference>
<dbReference type="InterPro" id="IPR023620">
    <property type="entry name" value="SmpB"/>
</dbReference>
<comment type="function">
    <text evidence="3">Required for rescue of stalled ribosomes mediated by trans-translation. Binds to transfer-messenger RNA (tmRNA), required for stable association of tmRNA with ribosomes. tmRNA and SmpB together mimic tRNA shape, replacing the anticodon stem-loop with SmpB. tmRNA is encoded by the ssrA gene; the 2 termini fold to resemble tRNA(Ala) and it encodes a 'tag peptide', a short internal open reading frame. During trans-translation Ala-aminoacylated tmRNA acts like a tRNA, entering the A-site of stalled ribosomes, displacing the stalled mRNA. The ribosome then switches to translate the ORF on the tmRNA; the nascent peptide is terminated with the 'tag peptide' encoded by the tmRNA and targeted for degradation. The ribosome is freed to recommence translation, which seems to be the essential function of trans-translation.</text>
</comment>
<dbReference type="CDD" id="cd09294">
    <property type="entry name" value="SmpB"/>
    <property type="match status" value="1"/>
</dbReference>
<dbReference type="InterPro" id="IPR000037">
    <property type="entry name" value="SsrA-bd_prot"/>
</dbReference>
<comment type="subcellular location">
    <subcellularLocation>
        <location evidence="3">Cytoplasm</location>
    </subcellularLocation>
    <text evidence="3">The tmRNA-SmpB complex associates with stalled 70S ribosomes.</text>
</comment>
<dbReference type="PANTHER" id="PTHR30308">
    <property type="entry name" value="TMRNA-BINDING COMPONENT OF TRANS-TRANSLATION TAGGING COMPLEX"/>
    <property type="match status" value="1"/>
</dbReference>
<dbReference type="GO" id="GO:0070930">
    <property type="term" value="P:trans-translation-dependent protein tagging"/>
    <property type="evidence" value="ECO:0007669"/>
    <property type="project" value="TreeGrafter"/>
</dbReference>
<dbReference type="Pfam" id="PF01668">
    <property type="entry name" value="SmpB"/>
    <property type="match status" value="1"/>
</dbReference>
<dbReference type="NCBIfam" id="NF003843">
    <property type="entry name" value="PRK05422.1"/>
    <property type="match status" value="1"/>
</dbReference>
<dbReference type="SUPFAM" id="SSF74982">
    <property type="entry name" value="Small protein B (SmpB)"/>
    <property type="match status" value="1"/>
</dbReference>
<name>A0A1G2Q410_9BACT</name>
<evidence type="ECO:0000256" key="2">
    <source>
        <dbReference type="ARBA" id="ARBA00022884"/>
    </source>
</evidence>
<sequence>MPTLAENRKARHDYSILEKFEAGLVLTGPEVKSIKDGRGNLQGAFVIPKGSELWVTGMQVAPYPPARREQANYDPERDRKVLLGATELNYLLGKMKEAGLTVVPLSLYTSHRFIKVELGLVRGKTRYDKRVSLRRRETDREIRRSLKR</sequence>
<dbReference type="Gene3D" id="2.40.280.10">
    <property type="match status" value="1"/>
</dbReference>
<evidence type="ECO:0000256" key="3">
    <source>
        <dbReference type="HAMAP-Rule" id="MF_00023"/>
    </source>
</evidence>
<reference evidence="4 5" key="1">
    <citation type="journal article" date="2016" name="Nat. Commun.">
        <title>Thousands of microbial genomes shed light on interconnected biogeochemical processes in an aquifer system.</title>
        <authorList>
            <person name="Anantharaman K."/>
            <person name="Brown C.T."/>
            <person name="Hug L.A."/>
            <person name="Sharon I."/>
            <person name="Castelle C.J."/>
            <person name="Probst A.J."/>
            <person name="Thomas B.C."/>
            <person name="Singh A."/>
            <person name="Wilkins M.J."/>
            <person name="Karaoz U."/>
            <person name="Brodie E.L."/>
            <person name="Williams K.H."/>
            <person name="Hubbard S.S."/>
            <person name="Banfield J.F."/>
        </authorList>
    </citation>
    <scope>NUCLEOTIDE SEQUENCE [LARGE SCALE GENOMIC DNA]</scope>
</reference>
<dbReference type="AlphaFoldDB" id="A0A1G2Q410"/>
<dbReference type="InterPro" id="IPR020081">
    <property type="entry name" value="SsrA-bd_prot_CS"/>
</dbReference>
<dbReference type="GO" id="GO:0005829">
    <property type="term" value="C:cytosol"/>
    <property type="evidence" value="ECO:0007669"/>
    <property type="project" value="TreeGrafter"/>
</dbReference>
<dbReference type="PANTHER" id="PTHR30308:SF2">
    <property type="entry name" value="SSRA-BINDING PROTEIN"/>
    <property type="match status" value="1"/>
</dbReference>
<comment type="caution">
    <text evidence="4">The sequence shown here is derived from an EMBL/GenBank/DDBJ whole genome shotgun (WGS) entry which is preliminary data.</text>
</comment>
<evidence type="ECO:0000313" key="5">
    <source>
        <dbReference type="Proteomes" id="UP000178936"/>
    </source>
</evidence>
<protein>
    <recommendedName>
        <fullName evidence="3">SsrA-binding protein</fullName>
    </recommendedName>
    <alternativeName>
        <fullName evidence="3">Small protein B</fullName>
    </alternativeName>
</protein>
<accession>A0A1G2Q410</accession>
<gene>
    <name evidence="3" type="primary">smpB</name>
    <name evidence="4" type="ORF">A2226_00225</name>
</gene>
<evidence type="ECO:0000313" key="4">
    <source>
        <dbReference type="EMBL" id="OHA54581.1"/>
    </source>
</evidence>
<dbReference type="PROSITE" id="PS01317">
    <property type="entry name" value="SSRP"/>
    <property type="match status" value="1"/>
</dbReference>
<evidence type="ECO:0000256" key="1">
    <source>
        <dbReference type="ARBA" id="ARBA00022490"/>
    </source>
</evidence>
<proteinExistence type="inferred from homology"/>
<dbReference type="HAMAP" id="MF_00023">
    <property type="entry name" value="SmpB"/>
    <property type="match status" value="1"/>
</dbReference>
<keyword evidence="2 3" id="KW-0694">RNA-binding</keyword>
<dbReference type="GO" id="GO:0070929">
    <property type="term" value="P:trans-translation"/>
    <property type="evidence" value="ECO:0007669"/>
    <property type="project" value="UniProtKB-UniRule"/>
</dbReference>
<dbReference type="EMBL" id="MHTB01000044">
    <property type="protein sequence ID" value="OHA54581.1"/>
    <property type="molecule type" value="Genomic_DNA"/>
</dbReference>
<dbReference type="GO" id="GO:0003723">
    <property type="term" value="F:RNA binding"/>
    <property type="evidence" value="ECO:0007669"/>
    <property type="project" value="UniProtKB-UniRule"/>
</dbReference>
<organism evidence="4 5">
    <name type="scientific">Candidatus Veblenbacteria bacterium RIFOXYA2_FULL_43_9</name>
    <dbReference type="NCBI Taxonomy" id="1802425"/>
    <lineage>
        <taxon>Bacteria</taxon>
        <taxon>Candidatus Vebleniibacteriota</taxon>
    </lineage>
</organism>
<dbReference type="NCBIfam" id="TIGR00086">
    <property type="entry name" value="smpB"/>
    <property type="match status" value="1"/>
</dbReference>
<keyword evidence="1 3" id="KW-0963">Cytoplasm</keyword>
<comment type="similarity">
    <text evidence="3">Belongs to the SmpB family.</text>
</comment>